<feature type="domain" description="EGF-like" evidence="1">
    <location>
        <begin position="591"/>
        <end position="626"/>
    </location>
</feature>
<dbReference type="OrthoDB" id="300641at2759"/>
<dbReference type="InterPro" id="IPR000742">
    <property type="entry name" value="EGF"/>
</dbReference>
<dbReference type="SMART" id="SM00181">
    <property type="entry name" value="EGF"/>
    <property type="match status" value="9"/>
</dbReference>
<dbReference type="KEGG" id="ptm:GSPATT00037565001"/>
<dbReference type="PANTHER" id="PTHR23275:SF100">
    <property type="entry name" value="EGF-LIKE DOMAIN-CONTAINING PROTEIN"/>
    <property type="match status" value="1"/>
</dbReference>
<dbReference type="Proteomes" id="UP000000600">
    <property type="component" value="Unassembled WGS sequence"/>
</dbReference>
<dbReference type="InterPro" id="IPR006212">
    <property type="entry name" value="Furin_repeat"/>
</dbReference>
<keyword evidence="3" id="KW-1185">Reference proteome</keyword>
<evidence type="ECO:0000259" key="1">
    <source>
        <dbReference type="SMART" id="SM00181"/>
    </source>
</evidence>
<dbReference type="SMART" id="SM00261">
    <property type="entry name" value="FU"/>
    <property type="match status" value="4"/>
</dbReference>
<accession>A0CEB2</accession>
<feature type="domain" description="EGF-like" evidence="1">
    <location>
        <begin position="663"/>
        <end position="693"/>
    </location>
</feature>
<dbReference type="PANTHER" id="PTHR23275">
    <property type="entry name" value="CABRIOLET.-RELATED"/>
    <property type="match status" value="1"/>
</dbReference>
<dbReference type="AlphaFoldDB" id="A0CEB2"/>
<dbReference type="SUPFAM" id="SSF57184">
    <property type="entry name" value="Growth factor receptor domain"/>
    <property type="match status" value="3"/>
</dbReference>
<feature type="domain" description="EGF-like" evidence="1">
    <location>
        <begin position="348"/>
        <end position="380"/>
    </location>
</feature>
<feature type="domain" description="EGF-like" evidence="1">
    <location>
        <begin position="627"/>
        <end position="662"/>
    </location>
</feature>
<name>A0CEB2_PARTE</name>
<evidence type="ECO:0000313" key="3">
    <source>
        <dbReference type="Proteomes" id="UP000000600"/>
    </source>
</evidence>
<gene>
    <name evidence="2" type="ORF">GSPATT00037565001</name>
</gene>
<proteinExistence type="predicted"/>
<dbReference type="GeneID" id="5022311"/>
<dbReference type="HOGENOM" id="CLU_392556_0_0_1"/>
<dbReference type="InterPro" id="IPR009030">
    <property type="entry name" value="Growth_fac_rcpt_cys_sf"/>
</dbReference>
<reference evidence="2 3" key="1">
    <citation type="journal article" date="2006" name="Nature">
        <title>Global trends of whole-genome duplications revealed by the ciliate Paramecium tetraurelia.</title>
        <authorList>
            <consortium name="Genoscope"/>
            <person name="Aury J.-M."/>
            <person name="Jaillon O."/>
            <person name="Duret L."/>
            <person name="Noel B."/>
            <person name="Jubin C."/>
            <person name="Porcel B.M."/>
            <person name="Segurens B."/>
            <person name="Daubin V."/>
            <person name="Anthouard V."/>
            <person name="Aiach N."/>
            <person name="Arnaiz O."/>
            <person name="Billaut A."/>
            <person name="Beisson J."/>
            <person name="Blanc I."/>
            <person name="Bouhouche K."/>
            <person name="Camara F."/>
            <person name="Duharcourt S."/>
            <person name="Guigo R."/>
            <person name="Gogendeau D."/>
            <person name="Katinka M."/>
            <person name="Keller A.-M."/>
            <person name="Kissmehl R."/>
            <person name="Klotz C."/>
            <person name="Koll F."/>
            <person name="Le Moue A."/>
            <person name="Lepere C."/>
            <person name="Malinsky S."/>
            <person name="Nowacki M."/>
            <person name="Nowak J.K."/>
            <person name="Plattner H."/>
            <person name="Poulain J."/>
            <person name="Ruiz F."/>
            <person name="Serrano V."/>
            <person name="Zagulski M."/>
            <person name="Dessen P."/>
            <person name="Betermier M."/>
            <person name="Weissenbach J."/>
            <person name="Scarpelli C."/>
            <person name="Schachter V."/>
            <person name="Sperling L."/>
            <person name="Meyer E."/>
            <person name="Cohen J."/>
            <person name="Wincker P."/>
        </authorList>
    </citation>
    <scope>NUCLEOTIDE SEQUENCE [LARGE SCALE GENOMIC DNA]</scope>
    <source>
        <strain evidence="2 3">Stock d4-2</strain>
    </source>
</reference>
<protein>
    <recommendedName>
        <fullName evidence="1">EGF-like domain-containing protein</fullName>
    </recommendedName>
</protein>
<dbReference type="RefSeq" id="XP_001436526.1">
    <property type="nucleotide sequence ID" value="XM_001436489.1"/>
</dbReference>
<evidence type="ECO:0000313" key="2">
    <source>
        <dbReference type="EMBL" id="CAK69129.1"/>
    </source>
</evidence>
<dbReference type="InParanoid" id="A0CEB2"/>
<dbReference type="OMA" id="KNCAVCT"/>
<feature type="domain" description="EGF-like" evidence="1">
    <location>
        <begin position="414"/>
        <end position="451"/>
    </location>
</feature>
<sequence>MPLKYVKNVFLHTTTLFVASNQLVQPIQQTQEIIIMVIQHQLTPLSKLDKIQLHQVHIQLYWECQQSQFYNEHFQIIIIIFQIRFMYIKFATIFILTFTSFAQTTGQDCTELSCISTGALKQQYTTRVSQKCMEGKLDDDQLNQGIFGQDNHANLVSQSRVDITLALLIGELVHCIVYLVGQSQMGKQQNYVHRVCVNLPNGCLTYQLNQDQNAYVCGSCDTGFTLIAGVCVQNQACVTYSSTKYVCTQCQQGYYLNWDYIPDVSSASDNYYNYFGSFCNPCSISSCANCPSANTCTQCKPGFFWSFRSGTCEKCLDNCINCTNNTNCTQCSDGYYANTINGITTCSSCQPSTTCVKCSNSTTCTQCLSSYQLLNPTTCEKLYDGCTQMDTNKNCTSCQSNYVLNTQSPKTCTPCGTGCATCQLSNNIATCTACQEFYYATKDSNGIVTCVECKSNPQSTGWLRCGGPYDSPSYTTVQVTQCIDGYFLVNITSNNITTPTCIAAIPSSACLTLTTTSTNTNNICATCIPNYNPYVDGTCLSCPPQQGAKQQLSSQCNKCSGTSTTNISCAGCSQRYFLQSANSAVSATCATCSASGGCLECQSNLNCTKCDVGYFKTGDSNNSVCQPCLKNCAVCTDSNKCTTCMDGYFAYTGSQTAQSACVACQFGCATCNNPGSTCQSCIDGYVLQSGGCVPLNQANCAVKLNSATTTTIQTYNSNGCSICKYGFHMISNRCFQSVQPYAGFAYKQLSEQTIINDTPQFGFILTSMFIMLQFVF</sequence>
<dbReference type="InterPro" id="IPR052798">
    <property type="entry name" value="Giardia_VSA"/>
</dbReference>
<dbReference type="EMBL" id="CT868064">
    <property type="protein sequence ID" value="CAK69129.1"/>
    <property type="molecule type" value="Genomic_DNA"/>
</dbReference>
<feature type="domain" description="EGF-like" evidence="1">
    <location>
        <begin position="314"/>
        <end position="347"/>
    </location>
</feature>
<dbReference type="Gene3D" id="2.10.220.10">
    <property type="entry name" value="Hormone Receptor, Insulin-like Growth Factor Receptor 1, Chain A, domain 2"/>
    <property type="match status" value="3"/>
</dbReference>
<feature type="domain" description="EGF-like" evidence="1">
    <location>
        <begin position="281"/>
        <end position="313"/>
    </location>
</feature>
<feature type="domain" description="EGF-like" evidence="1">
    <location>
        <begin position="195"/>
        <end position="232"/>
    </location>
</feature>
<feature type="domain" description="EGF-like" evidence="1">
    <location>
        <begin position="509"/>
        <end position="557"/>
    </location>
</feature>
<dbReference type="eggNOG" id="KOG3525">
    <property type="taxonomic scope" value="Eukaryota"/>
</dbReference>
<organism evidence="2 3">
    <name type="scientific">Paramecium tetraurelia</name>
    <dbReference type="NCBI Taxonomy" id="5888"/>
    <lineage>
        <taxon>Eukaryota</taxon>
        <taxon>Sar</taxon>
        <taxon>Alveolata</taxon>
        <taxon>Ciliophora</taxon>
        <taxon>Intramacronucleata</taxon>
        <taxon>Oligohymenophorea</taxon>
        <taxon>Peniculida</taxon>
        <taxon>Parameciidae</taxon>
        <taxon>Paramecium</taxon>
    </lineage>
</organism>